<protein>
    <submittedName>
        <fullName evidence="1">Uncharacterized protein</fullName>
    </submittedName>
</protein>
<dbReference type="Proteomes" id="UP000828390">
    <property type="component" value="Unassembled WGS sequence"/>
</dbReference>
<organism evidence="1 2">
    <name type="scientific">Dreissena polymorpha</name>
    <name type="common">Zebra mussel</name>
    <name type="synonym">Mytilus polymorpha</name>
    <dbReference type="NCBI Taxonomy" id="45954"/>
    <lineage>
        <taxon>Eukaryota</taxon>
        <taxon>Metazoa</taxon>
        <taxon>Spiralia</taxon>
        <taxon>Lophotrochozoa</taxon>
        <taxon>Mollusca</taxon>
        <taxon>Bivalvia</taxon>
        <taxon>Autobranchia</taxon>
        <taxon>Heteroconchia</taxon>
        <taxon>Euheterodonta</taxon>
        <taxon>Imparidentia</taxon>
        <taxon>Neoheterodontei</taxon>
        <taxon>Myida</taxon>
        <taxon>Dreissenoidea</taxon>
        <taxon>Dreissenidae</taxon>
        <taxon>Dreissena</taxon>
    </lineage>
</organism>
<evidence type="ECO:0000313" key="1">
    <source>
        <dbReference type="EMBL" id="KAH3827787.1"/>
    </source>
</evidence>
<name>A0A9D4H3S1_DREPO</name>
<evidence type="ECO:0000313" key="2">
    <source>
        <dbReference type="Proteomes" id="UP000828390"/>
    </source>
</evidence>
<gene>
    <name evidence="1" type="ORF">DPMN_129730</name>
</gene>
<comment type="caution">
    <text evidence="1">The sequence shown here is derived from an EMBL/GenBank/DDBJ whole genome shotgun (WGS) entry which is preliminary data.</text>
</comment>
<dbReference type="AlphaFoldDB" id="A0A9D4H3S1"/>
<accession>A0A9D4H3S1</accession>
<reference evidence="1" key="2">
    <citation type="submission" date="2020-11" db="EMBL/GenBank/DDBJ databases">
        <authorList>
            <person name="McCartney M.A."/>
            <person name="Auch B."/>
            <person name="Kono T."/>
            <person name="Mallez S."/>
            <person name="Becker A."/>
            <person name="Gohl D.M."/>
            <person name="Silverstein K.A.T."/>
            <person name="Koren S."/>
            <person name="Bechman K.B."/>
            <person name="Herman A."/>
            <person name="Abrahante J.E."/>
            <person name="Garbe J."/>
        </authorList>
    </citation>
    <scope>NUCLEOTIDE SEQUENCE</scope>
    <source>
        <strain evidence="1">Duluth1</strain>
        <tissue evidence="1">Whole animal</tissue>
    </source>
</reference>
<keyword evidence="2" id="KW-1185">Reference proteome</keyword>
<dbReference type="EMBL" id="JAIWYP010000005">
    <property type="protein sequence ID" value="KAH3827787.1"/>
    <property type="molecule type" value="Genomic_DNA"/>
</dbReference>
<sequence length="51" mass="5978">MQNRLKTKARPGMSHEKVAKLIRIIEEGPAVSDFPSQNVLRRFQDICKRRK</sequence>
<proteinExistence type="predicted"/>
<reference evidence="1" key="1">
    <citation type="journal article" date="2019" name="bioRxiv">
        <title>The Genome of the Zebra Mussel, Dreissena polymorpha: A Resource for Invasive Species Research.</title>
        <authorList>
            <person name="McCartney M.A."/>
            <person name="Auch B."/>
            <person name="Kono T."/>
            <person name="Mallez S."/>
            <person name="Zhang Y."/>
            <person name="Obille A."/>
            <person name="Becker A."/>
            <person name="Abrahante J.E."/>
            <person name="Garbe J."/>
            <person name="Badalamenti J.P."/>
            <person name="Herman A."/>
            <person name="Mangelson H."/>
            <person name="Liachko I."/>
            <person name="Sullivan S."/>
            <person name="Sone E.D."/>
            <person name="Koren S."/>
            <person name="Silverstein K.A.T."/>
            <person name="Beckman K.B."/>
            <person name="Gohl D.M."/>
        </authorList>
    </citation>
    <scope>NUCLEOTIDE SEQUENCE</scope>
    <source>
        <strain evidence="1">Duluth1</strain>
        <tissue evidence="1">Whole animal</tissue>
    </source>
</reference>